<dbReference type="EMBL" id="JAJTJA010000012">
    <property type="protein sequence ID" value="KAH8691311.1"/>
    <property type="molecule type" value="Genomic_DNA"/>
</dbReference>
<dbReference type="GeneID" id="70244772"/>
<dbReference type="AlphaFoldDB" id="A0AAD4PSH1"/>
<organism evidence="2 3">
    <name type="scientific">Talaromyces proteolyticus</name>
    <dbReference type="NCBI Taxonomy" id="1131652"/>
    <lineage>
        <taxon>Eukaryota</taxon>
        <taxon>Fungi</taxon>
        <taxon>Dikarya</taxon>
        <taxon>Ascomycota</taxon>
        <taxon>Pezizomycotina</taxon>
        <taxon>Eurotiomycetes</taxon>
        <taxon>Eurotiomycetidae</taxon>
        <taxon>Eurotiales</taxon>
        <taxon>Trichocomaceae</taxon>
        <taxon>Talaromyces</taxon>
        <taxon>Talaromyces sect. Bacilispori</taxon>
    </lineage>
</organism>
<accession>A0AAD4PSH1</accession>
<proteinExistence type="predicted"/>
<keyword evidence="3" id="KW-1185">Reference proteome</keyword>
<dbReference type="RefSeq" id="XP_046067403.1">
    <property type="nucleotide sequence ID" value="XM_046214485.1"/>
</dbReference>
<reference evidence="2" key="1">
    <citation type="submission" date="2021-12" db="EMBL/GenBank/DDBJ databases">
        <title>Convergent genome expansion in fungi linked to evolution of root-endophyte symbiosis.</title>
        <authorList>
            <consortium name="DOE Joint Genome Institute"/>
            <person name="Ke Y.-H."/>
            <person name="Bonito G."/>
            <person name="Liao H.-L."/>
            <person name="Looney B."/>
            <person name="Rojas-Flechas A."/>
            <person name="Nash J."/>
            <person name="Hameed K."/>
            <person name="Schadt C."/>
            <person name="Martin F."/>
            <person name="Crous P.W."/>
            <person name="Miettinen O."/>
            <person name="Magnuson J.K."/>
            <person name="Labbe J."/>
            <person name="Jacobson D."/>
            <person name="Doktycz M.J."/>
            <person name="Veneault-Fourrey C."/>
            <person name="Kuo A."/>
            <person name="Mondo S."/>
            <person name="Calhoun S."/>
            <person name="Riley R."/>
            <person name="Ohm R."/>
            <person name="LaButti K."/>
            <person name="Andreopoulos B."/>
            <person name="Pangilinan J."/>
            <person name="Nolan M."/>
            <person name="Tritt A."/>
            <person name="Clum A."/>
            <person name="Lipzen A."/>
            <person name="Daum C."/>
            <person name="Barry K."/>
            <person name="Grigoriev I.V."/>
            <person name="Vilgalys R."/>
        </authorList>
    </citation>
    <scope>NUCLEOTIDE SEQUENCE</scope>
    <source>
        <strain evidence="2">PMI_201</strain>
    </source>
</reference>
<comment type="caution">
    <text evidence="2">The sequence shown here is derived from an EMBL/GenBank/DDBJ whole genome shotgun (WGS) entry which is preliminary data.</text>
</comment>
<evidence type="ECO:0000313" key="3">
    <source>
        <dbReference type="Proteomes" id="UP001201262"/>
    </source>
</evidence>
<evidence type="ECO:0000313" key="2">
    <source>
        <dbReference type="EMBL" id="KAH8691311.1"/>
    </source>
</evidence>
<protein>
    <submittedName>
        <fullName evidence="2">Uncharacterized protein</fullName>
    </submittedName>
</protein>
<evidence type="ECO:0000256" key="1">
    <source>
        <dbReference type="SAM" id="MobiDB-lite"/>
    </source>
</evidence>
<gene>
    <name evidence="2" type="ORF">BGW36DRAFT_363644</name>
</gene>
<feature type="compositionally biased region" description="Basic and acidic residues" evidence="1">
    <location>
        <begin position="89"/>
        <end position="110"/>
    </location>
</feature>
<sequence>MPPILAAGPVVTAASGLYFPFFHHHPRQYSDYLFYLIHAGESQLQLQHVLLGEFQLHSSSRHAAFLSHCCQRRDIPGAPLLLSESQDETADRGRKQPDQYPDGRKAETGS</sequence>
<feature type="region of interest" description="Disordered" evidence="1">
    <location>
        <begin position="80"/>
        <end position="110"/>
    </location>
</feature>
<name>A0AAD4PSH1_9EURO</name>
<dbReference type="Proteomes" id="UP001201262">
    <property type="component" value="Unassembled WGS sequence"/>
</dbReference>